<evidence type="ECO:0000313" key="2">
    <source>
        <dbReference type="Proteomes" id="UP001221757"/>
    </source>
</evidence>
<reference evidence="1" key="1">
    <citation type="submission" date="2023-03" db="EMBL/GenBank/DDBJ databases">
        <title>Massive genome expansion in bonnet fungi (Mycena s.s.) driven by repeated elements and novel gene families across ecological guilds.</title>
        <authorList>
            <consortium name="Lawrence Berkeley National Laboratory"/>
            <person name="Harder C.B."/>
            <person name="Miyauchi S."/>
            <person name="Viragh M."/>
            <person name="Kuo A."/>
            <person name="Thoen E."/>
            <person name="Andreopoulos B."/>
            <person name="Lu D."/>
            <person name="Skrede I."/>
            <person name="Drula E."/>
            <person name="Henrissat B."/>
            <person name="Morin E."/>
            <person name="Kohler A."/>
            <person name="Barry K."/>
            <person name="LaButti K."/>
            <person name="Morin E."/>
            <person name="Salamov A."/>
            <person name="Lipzen A."/>
            <person name="Mereny Z."/>
            <person name="Hegedus B."/>
            <person name="Baldrian P."/>
            <person name="Stursova M."/>
            <person name="Weitz H."/>
            <person name="Taylor A."/>
            <person name="Grigoriev I.V."/>
            <person name="Nagy L.G."/>
            <person name="Martin F."/>
            <person name="Kauserud H."/>
        </authorList>
    </citation>
    <scope>NUCLEOTIDE SEQUENCE</scope>
    <source>
        <strain evidence="1">CBHHK067</strain>
    </source>
</reference>
<sequence>MSRSYGERSALVRKTIFLTDPRVIMHFYNSERTVYVRTESTRFYGQKGKHINGTLWQLVAMGRSFTPELYELAYKVLVQIVFLLKLNYSG</sequence>
<organism evidence="1 2">
    <name type="scientific">Mycena rosella</name>
    <name type="common">Pink bonnet</name>
    <name type="synonym">Agaricus rosellus</name>
    <dbReference type="NCBI Taxonomy" id="1033263"/>
    <lineage>
        <taxon>Eukaryota</taxon>
        <taxon>Fungi</taxon>
        <taxon>Dikarya</taxon>
        <taxon>Basidiomycota</taxon>
        <taxon>Agaricomycotina</taxon>
        <taxon>Agaricomycetes</taxon>
        <taxon>Agaricomycetidae</taxon>
        <taxon>Agaricales</taxon>
        <taxon>Marasmiineae</taxon>
        <taxon>Mycenaceae</taxon>
        <taxon>Mycena</taxon>
    </lineage>
</organism>
<keyword evidence="2" id="KW-1185">Reference proteome</keyword>
<protein>
    <submittedName>
        <fullName evidence="1">Uncharacterized protein</fullName>
    </submittedName>
</protein>
<dbReference type="EMBL" id="JARKIE010000643">
    <property type="protein sequence ID" value="KAJ7622859.1"/>
    <property type="molecule type" value="Genomic_DNA"/>
</dbReference>
<name>A0AAD7BJ86_MYCRO</name>
<proteinExistence type="predicted"/>
<accession>A0AAD7BJ86</accession>
<dbReference type="AlphaFoldDB" id="A0AAD7BJ86"/>
<comment type="caution">
    <text evidence="1">The sequence shown here is derived from an EMBL/GenBank/DDBJ whole genome shotgun (WGS) entry which is preliminary data.</text>
</comment>
<evidence type="ECO:0000313" key="1">
    <source>
        <dbReference type="EMBL" id="KAJ7622859.1"/>
    </source>
</evidence>
<dbReference type="Proteomes" id="UP001221757">
    <property type="component" value="Unassembled WGS sequence"/>
</dbReference>
<gene>
    <name evidence="1" type="ORF">B0H17DRAFT_1219152</name>
</gene>